<keyword evidence="2" id="KW-1185">Reference proteome</keyword>
<name>A0A1H7G3K5_STRJI</name>
<reference evidence="2" key="1">
    <citation type="submission" date="2016-10" db="EMBL/GenBank/DDBJ databases">
        <authorList>
            <person name="Varghese N."/>
        </authorList>
    </citation>
    <scope>NUCLEOTIDE SEQUENCE [LARGE SCALE GENOMIC DNA]</scope>
    <source>
        <strain evidence="2">DSM 45096 / BCRC 16803 / CGMCC 4.1857 / CIP 109030 / JCM 12277 / KCTC 19219 / NBRC 100920 / 33214</strain>
    </source>
</reference>
<organism evidence="1 2">
    <name type="scientific">Streptacidiphilus jiangxiensis</name>
    <dbReference type="NCBI Taxonomy" id="235985"/>
    <lineage>
        <taxon>Bacteria</taxon>
        <taxon>Bacillati</taxon>
        <taxon>Actinomycetota</taxon>
        <taxon>Actinomycetes</taxon>
        <taxon>Kitasatosporales</taxon>
        <taxon>Streptomycetaceae</taxon>
        <taxon>Streptacidiphilus</taxon>
    </lineage>
</organism>
<gene>
    <name evidence="1" type="ORF">SAMN05414137_101530</name>
</gene>
<sequence>MDETDGTGRTEVEGAVVPRTEIPTQPAVAALLGRAVHVADLGRQAVARGSRRVAESAARGEWVYKALTSIAPPSVPANDPWVLSIGALLGRHPRTPQLAHKALGLLDGFGAVHLGPDAVGFDGDEIAWEKVVEVRTRNAFEVMTTQALEQEVDRIRQFLPPVPGRKWLVMRAAEALATVMLAALEAGSVDRPLDLVEVPVEIVHKGMLGRQRVLLGGLFAVSGLVVVAPAADSLVATARQHGVPVTTGRPLAAVKPDRADRVGMLRDRTDAVAVLLARLQRDDDGAV</sequence>
<dbReference type="AlphaFoldDB" id="A0A1H7G3K5"/>
<dbReference type="STRING" id="235985.SAMN05414137_101530"/>
<dbReference type="RefSeq" id="WP_042458572.1">
    <property type="nucleotide sequence ID" value="NZ_BBPN01000053.1"/>
</dbReference>
<proteinExistence type="predicted"/>
<accession>A0A1H7G3K5</accession>
<dbReference type="OrthoDB" id="4827344at2"/>
<dbReference type="EMBL" id="FOAZ01000001">
    <property type="protein sequence ID" value="SEK32916.1"/>
    <property type="molecule type" value="Genomic_DNA"/>
</dbReference>
<dbReference type="eggNOG" id="ENOG5033FHW">
    <property type="taxonomic scope" value="Bacteria"/>
</dbReference>
<dbReference type="Proteomes" id="UP000183015">
    <property type="component" value="Unassembled WGS sequence"/>
</dbReference>
<evidence type="ECO:0000313" key="1">
    <source>
        <dbReference type="EMBL" id="SEK32916.1"/>
    </source>
</evidence>
<evidence type="ECO:0000313" key="2">
    <source>
        <dbReference type="Proteomes" id="UP000183015"/>
    </source>
</evidence>
<protein>
    <submittedName>
        <fullName evidence="1">Uncharacterized protein</fullName>
    </submittedName>
</protein>